<evidence type="ECO:0000256" key="1">
    <source>
        <dbReference type="ARBA" id="ARBA00004123"/>
    </source>
</evidence>
<evidence type="ECO:0000256" key="7">
    <source>
        <dbReference type="ARBA" id="ARBA00022990"/>
    </source>
</evidence>
<dbReference type="FunFam" id="2.60.40.630:FF:000003">
    <property type="entry name" value="Signal transducer and transcription activator 6"/>
    <property type="match status" value="1"/>
</dbReference>
<dbReference type="PANTHER" id="PTHR11801">
    <property type="entry name" value="SIGNAL TRANSDUCER AND ACTIVATOR OF TRANSCRIPTION"/>
    <property type="match status" value="1"/>
</dbReference>
<dbReference type="SUPFAM" id="SSF55550">
    <property type="entry name" value="SH2 domain"/>
    <property type="match status" value="1"/>
</dbReference>
<comment type="caution">
    <text evidence="20">The sequence shown here is derived from an EMBL/GenBank/DDBJ whole genome shotgun (WGS) entry which is preliminary data.</text>
</comment>
<dbReference type="Pfam" id="PF00017">
    <property type="entry name" value="SH2"/>
    <property type="match status" value="1"/>
</dbReference>
<dbReference type="FunFam" id="1.10.238.10:FF:000029">
    <property type="entry name" value="Signal transducer and transcription activator 6"/>
    <property type="match status" value="1"/>
</dbReference>
<dbReference type="Pfam" id="PF01017">
    <property type="entry name" value="STAT_alpha"/>
    <property type="match status" value="1"/>
</dbReference>
<dbReference type="Gene3D" id="1.20.1050.20">
    <property type="entry name" value="STAT transcription factor, all-alpha domain"/>
    <property type="match status" value="1"/>
</dbReference>
<dbReference type="SUPFAM" id="SSF49417">
    <property type="entry name" value="p53-like transcription factors"/>
    <property type="match status" value="2"/>
</dbReference>
<dbReference type="Gene3D" id="3.30.505.10">
    <property type="entry name" value="SH2 domain"/>
    <property type="match status" value="1"/>
</dbReference>
<evidence type="ECO:0000256" key="5">
    <source>
        <dbReference type="ARBA" id="ARBA00022553"/>
    </source>
</evidence>
<dbReference type="Gene3D" id="2.60.40.630">
    <property type="entry name" value="STAT transcription factor, DNA-binding domain"/>
    <property type="match status" value="1"/>
</dbReference>
<dbReference type="Pfam" id="PF21354">
    <property type="entry name" value="STAT_linker"/>
    <property type="match status" value="1"/>
</dbReference>
<keyword evidence="7" id="KW-0007">Acetylation</keyword>
<dbReference type="SMART" id="SM00964">
    <property type="entry name" value="STAT_int"/>
    <property type="match status" value="1"/>
</dbReference>
<evidence type="ECO:0000256" key="17">
    <source>
        <dbReference type="RuleBase" id="RU046415"/>
    </source>
</evidence>
<dbReference type="GO" id="GO:0005737">
    <property type="term" value="C:cytoplasm"/>
    <property type="evidence" value="ECO:0007669"/>
    <property type="project" value="UniProtKB-SubCell"/>
</dbReference>
<keyword evidence="9 17" id="KW-0805">Transcription regulation</keyword>
<dbReference type="CDD" id="cd16856">
    <property type="entry name" value="STAT6_CCD"/>
    <property type="match status" value="1"/>
</dbReference>
<dbReference type="PROSITE" id="PS50001">
    <property type="entry name" value="SH2"/>
    <property type="match status" value="1"/>
</dbReference>
<dbReference type="SUPFAM" id="SSF47655">
    <property type="entry name" value="STAT"/>
    <property type="match status" value="1"/>
</dbReference>
<keyword evidence="21" id="KW-1185">Reference proteome</keyword>
<dbReference type="InterPro" id="IPR013801">
    <property type="entry name" value="STAT_TF_DNA-bd"/>
</dbReference>
<dbReference type="InterPro" id="IPR008967">
    <property type="entry name" value="p53-like_TF_DNA-bd_sf"/>
</dbReference>
<evidence type="ECO:0000256" key="18">
    <source>
        <dbReference type="SAM" id="MobiDB-lite"/>
    </source>
</evidence>
<dbReference type="Pfam" id="PF02864">
    <property type="entry name" value="STAT_bind"/>
    <property type="match status" value="1"/>
</dbReference>
<keyword evidence="5 17" id="KW-0597">Phosphoprotein</keyword>
<evidence type="ECO:0000256" key="16">
    <source>
        <dbReference type="PROSITE-ProRule" id="PRU00191"/>
    </source>
</evidence>
<keyword evidence="6" id="KW-0013">ADP-ribosylation</keyword>
<evidence type="ECO:0000256" key="4">
    <source>
        <dbReference type="ARBA" id="ARBA00022490"/>
    </source>
</evidence>
<dbReference type="Proteomes" id="UP000299084">
    <property type="component" value="Unassembled WGS sequence"/>
</dbReference>
<dbReference type="FunFam" id="1.20.1050.20:FF:000004">
    <property type="entry name" value="Signal transducer and transcription activator 6"/>
    <property type="match status" value="1"/>
</dbReference>
<feature type="region of interest" description="Disordered" evidence="18">
    <location>
        <begin position="1026"/>
        <end position="1066"/>
    </location>
</feature>
<dbReference type="InterPro" id="IPR028187">
    <property type="entry name" value="STAT6_C"/>
</dbReference>
<dbReference type="InterPro" id="IPR048988">
    <property type="entry name" value="STAT_linker"/>
</dbReference>
<proteinExistence type="inferred from homology"/>
<sequence>VFKVFKTQMASKFMQVGWRHPGLMVLVFLNSSAPSKPQIMSLWGLVSKMPPEKLQRLYVDFPQHLRHLLCDWLENQPWEFLVGSDTFCCDMASALLSATIQRLQASAGEQGEGSTILQHISALESIYQRDPLKLVATFRHILQGEKKAVMEQVVEAECKGVSLTSCPLALVPPAQFHHLPMPFHWKQEELKFNTVLGRLQHRVGEAHLLREALLPGAEAGQVSLHSLIETPTNGTGPSEALATLLQETVGELEAAQALVLKRIQIWKRQQQLAGNGAPFEESLAPLQERLGQGWQGRGWAKGGHLLSPLEDPQVEGVWAGSRQPESCAPDHCPGPRCEKLVEIYSQLQQEVGAAGGELEPKTRAALISRLDEVLRTLVTRYKSQAGLEQTPRREEGQSGGEGTRRDPDSNFPCVHLTPPSSFLVEKQPPQVLKTQTKFQAGVRFLLGLRFLGTPAKPPLVRADMVTEKQARELSMPQGPGAGARESTGEIINNTVPLENSVPGNCCSALFKNLLLKKIKRCERKGTESVTEEKCAVLFSTSFALGPSKLPIQLQALSLPLVVIVHGNQDNNAKATILWDNAFSEMDRVPFVVAERVPWEKMCETLNLKFMAEVGTNRGLLPEHFLFLAQKIFNDNSLSMEAFQHRSVSWSQFNKVMPLPFGPPTPTPFIPGPVTLSGGHSQPGACPNQAPALALPCTHQLPLPPQEILLGRGFTFWQWFDGVLDLTKRCLRSYWSDRLIIGFISKQYVTSLLLNEPDGTFLLRFSDSEIGGITIAHVIRGQDGSPQIENIQPFSAKDLSIRSLGDRIRDLAQLKNLYPKKPKDEAFRSHYKRELELAVLTPSCTEQMGKDGRGYVPATIKMTVERCLLPSSRDQPLPTPEPQMPTIVPSYDLGMAPDSSMNMQLGPDMVPQVYPPHSHPIPSYPALSREESVSVLPAFPEPHLQMPPNLSQMSLPFDQPHPQGLLPCQPQEHPVSSPEPLLCSDVTMAEESCLSQPVGGFPQSTWVSEDMYPPLLPPTEQDLTKLLQGQGESGGGSLGAQPLLQPSHYGQSGISMSHMDLRANPSW</sequence>
<dbReference type="InterPro" id="IPR036535">
    <property type="entry name" value="STAT_N_sf"/>
</dbReference>
<feature type="domain" description="SH2" evidence="19">
    <location>
        <begin position="718"/>
        <end position="838"/>
    </location>
</feature>
<dbReference type="SMART" id="SM00252">
    <property type="entry name" value="SH2"/>
    <property type="match status" value="1"/>
</dbReference>
<dbReference type="EMBL" id="JWIN03000012">
    <property type="protein sequence ID" value="KAB1269545.1"/>
    <property type="molecule type" value="Genomic_DNA"/>
</dbReference>
<evidence type="ECO:0000313" key="21">
    <source>
        <dbReference type="Proteomes" id="UP000299084"/>
    </source>
</evidence>
<dbReference type="InterPro" id="IPR012345">
    <property type="entry name" value="STAT_TF_DNA-bd_N"/>
</dbReference>
<dbReference type="CDD" id="cd16850">
    <property type="entry name" value="STAT6_DBD"/>
    <property type="match status" value="1"/>
</dbReference>
<reference evidence="20 21" key="1">
    <citation type="journal article" date="2019" name="Mol. Ecol. Resour.">
        <title>Improving Illumina assemblies with Hi-C and long reads: an example with the North African dromedary.</title>
        <authorList>
            <person name="Elbers J.P."/>
            <person name="Rogers M.F."/>
            <person name="Perelman P.L."/>
            <person name="Proskuryakova A.A."/>
            <person name="Serdyukova N.A."/>
            <person name="Johnson W.E."/>
            <person name="Horin P."/>
            <person name="Corander J."/>
            <person name="Murphy D."/>
            <person name="Burger P.A."/>
        </authorList>
    </citation>
    <scope>NUCLEOTIDE SEQUENCE [LARGE SCALE GENOMIC DNA]</scope>
    <source>
        <strain evidence="20">Drom800</strain>
        <tissue evidence="20">Blood</tissue>
    </source>
</reference>
<dbReference type="InterPro" id="IPR036860">
    <property type="entry name" value="SH2_dom_sf"/>
</dbReference>
<dbReference type="GO" id="GO:0000977">
    <property type="term" value="F:RNA polymerase II transcription regulatory region sequence-specific DNA binding"/>
    <property type="evidence" value="ECO:0007669"/>
    <property type="project" value="UniProtKB-ARBA"/>
</dbReference>
<evidence type="ECO:0000256" key="8">
    <source>
        <dbReference type="ARBA" id="ARBA00022999"/>
    </source>
</evidence>
<evidence type="ECO:0000256" key="6">
    <source>
        <dbReference type="ARBA" id="ARBA00022765"/>
    </source>
</evidence>
<dbReference type="InterPro" id="IPR013800">
    <property type="entry name" value="STAT_TF_alpha"/>
</dbReference>
<keyword evidence="8 16" id="KW-0727">SH2 domain</keyword>
<evidence type="ECO:0000256" key="9">
    <source>
        <dbReference type="ARBA" id="ARBA00023015"/>
    </source>
</evidence>
<accession>A0A5N4DEM0</accession>
<protein>
    <recommendedName>
        <fullName evidence="17">Signal transducer and activator of transcription</fullName>
    </recommendedName>
</protein>
<dbReference type="GO" id="GO:0001228">
    <property type="term" value="F:DNA-binding transcription activator activity, RNA polymerase II-specific"/>
    <property type="evidence" value="ECO:0007669"/>
    <property type="project" value="UniProtKB-ARBA"/>
</dbReference>
<comment type="subcellular location">
    <subcellularLocation>
        <location evidence="2 17">Cytoplasm</location>
    </subcellularLocation>
    <subcellularLocation>
        <location evidence="1 17">Nucleus</location>
    </subcellularLocation>
</comment>
<comment type="function">
    <text evidence="14">Carries out a dual function: signal transduction and activation of transcription. Involved in IL4/interleukin-4- and IL3/interleukin-3-mediated signaling.</text>
</comment>
<evidence type="ECO:0000256" key="12">
    <source>
        <dbReference type="ARBA" id="ARBA00023163"/>
    </source>
</evidence>
<dbReference type="SUPFAM" id="SSF48092">
    <property type="entry name" value="Transcription factor STAT-4 N-domain"/>
    <property type="match status" value="1"/>
</dbReference>
<dbReference type="Pfam" id="PF14596">
    <property type="entry name" value="STAT6_C"/>
    <property type="match status" value="1"/>
</dbReference>
<evidence type="ECO:0000256" key="13">
    <source>
        <dbReference type="ARBA" id="ARBA00023242"/>
    </source>
</evidence>
<evidence type="ECO:0000256" key="14">
    <source>
        <dbReference type="ARBA" id="ARBA00054127"/>
    </source>
</evidence>
<feature type="compositionally biased region" description="Basic and acidic residues" evidence="18">
    <location>
        <begin position="390"/>
        <end position="408"/>
    </location>
</feature>
<organism evidence="20 21">
    <name type="scientific">Camelus dromedarius</name>
    <name type="common">Dromedary</name>
    <name type="synonym">Arabian camel</name>
    <dbReference type="NCBI Taxonomy" id="9838"/>
    <lineage>
        <taxon>Eukaryota</taxon>
        <taxon>Metazoa</taxon>
        <taxon>Chordata</taxon>
        <taxon>Craniata</taxon>
        <taxon>Vertebrata</taxon>
        <taxon>Euteleostomi</taxon>
        <taxon>Mammalia</taxon>
        <taxon>Eutheria</taxon>
        <taxon>Laurasiatheria</taxon>
        <taxon>Artiodactyla</taxon>
        <taxon>Tylopoda</taxon>
        <taxon>Camelidae</taxon>
        <taxon>Camelus</taxon>
    </lineage>
</organism>
<feature type="non-terminal residue" evidence="20">
    <location>
        <position position="1"/>
    </location>
</feature>
<dbReference type="InterPro" id="IPR001217">
    <property type="entry name" value="STAT"/>
</dbReference>
<dbReference type="FunFam" id="3.30.505.10:FF:000048">
    <property type="entry name" value="Signal transducer and transcription activator 6"/>
    <property type="match status" value="1"/>
</dbReference>
<evidence type="ECO:0000256" key="10">
    <source>
        <dbReference type="ARBA" id="ARBA00023125"/>
    </source>
</evidence>
<keyword evidence="4 17" id="KW-0963">Cytoplasm</keyword>
<evidence type="ECO:0000256" key="11">
    <source>
        <dbReference type="ARBA" id="ARBA00023159"/>
    </source>
</evidence>
<gene>
    <name evidence="20" type="ORF">Cadr_000016563</name>
</gene>
<dbReference type="Gene3D" id="1.10.238.10">
    <property type="entry name" value="EF-hand"/>
    <property type="match status" value="1"/>
</dbReference>
<keyword evidence="13 17" id="KW-0539">Nucleus</keyword>
<keyword evidence="11 17" id="KW-0010">Activator</keyword>
<dbReference type="GO" id="GO:0035771">
    <property type="term" value="P:interleukin-4-mediated signaling pathway"/>
    <property type="evidence" value="ECO:0007669"/>
    <property type="project" value="UniProtKB-ARBA"/>
</dbReference>
<dbReference type="Pfam" id="PF02865">
    <property type="entry name" value="STAT_int"/>
    <property type="match status" value="1"/>
</dbReference>
<keyword evidence="10 17" id="KW-0238">DNA-binding</keyword>
<comment type="similarity">
    <text evidence="3 17">Belongs to the transcription factor STAT family.</text>
</comment>
<dbReference type="AlphaFoldDB" id="A0A5N4DEM0"/>
<evidence type="ECO:0000256" key="3">
    <source>
        <dbReference type="ARBA" id="ARBA00005586"/>
    </source>
</evidence>
<dbReference type="Gene3D" id="1.10.532.10">
    <property type="entry name" value="STAT transcription factor, N-terminal domain"/>
    <property type="match status" value="1"/>
</dbReference>
<name>A0A5N4DEM0_CAMDR</name>
<evidence type="ECO:0000313" key="20">
    <source>
        <dbReference type="EMBL" id="KAB1269545.1"/>
    </source>
</evidence>
<feature type="region of interest" description="Disordered" evidence="18">
    <location>
        <begin position="384"/>
        <end position="411"/>
    </location>
</feature>
<dbReference type="InterPro" id="IPR015988">
    <property type="entry name" value="STAT_TF_CC"/>
</dbReference>
<evidence type="ECO:0000256" key="2">
    <source>
        <dbReference type="ARBA" id="ARBA00004496"/>
    </source>
</evidence>
<comment type="subunit">
    <text evidence="15">Forms a homodimer or a heterodimer with a related family member. Interacts with NCOA1 via its C-terminal LXXLL motif.</text>
</comment>
<dbReference type="InterPro" id="IPR013799">
    <property type="entry name" value="STAT_TF_prot_interaction"/>
</dbReference>
<dbReference type="GO" id="GO:0005634">
    <property type="term" value="C:nucleus"/>
    <property type="evidence" value="ECO:0007669"/>
    <property type="project" value="UniProtKB-SubCell"/>
</dbReference>
<evidence type="ECO:0000256" key="15">
    <source>
        <dbReference type="ARBA" id="ARBA00065891"/>
    </source>
</evidence>
<dbReference type="InterPro" id="IPR000980">
    <property type="entry name" value="SH2"/>
</dbReference>
<evidence type="ECO:0000259" key="19">
    <source>
        <dbReference type="PROSITE" id="PS50001"/>
    </source>
</evidence>
<keyword evidence="12 17" id="KW-0804">Transcription</keyword>